<reference evidence="2 3" key="2">
    <citation type="submission" date="2018-11" db="EMBL/GenBank/DDBJ databases">
        <authorList>
            <consortium name="Pathogen Informatics"/>
        </authorList>
    </citation>
    <scope>NUCLEOTIDE SEQUENCE [LARGE SCALE GENOMIC DNA]</scope>
    <source>
        <strain evidence="2">Dakar</strain>
        <strain evidence="3">Dakar, Senegal</strain>
    </source>
</reference>
<evidence type="ECO:0000313" key="4">
    <source>
        <dbReference type="WBParaSite" id="SCUD_0000448501-mRNA-1"/>
    </source>
</evidence>
<reference evidence="4" key="1">
    <citation type="submission" date="2016-06" db="UniProtKB">
        <authorList>
            <consortium name="WormBaseParasite"/>
        </authorList>
    </citation>
    <scope>IDENTIFICATION</scope>
</reference>
<name>A0A183JP49_9TREM</name>
<dbReference type="AlphaFoldDB" id="A0A183JP49"/>
<evidence type="ECO:0000256" key="1">
    <source>
        <dbReference type="SAM" id="MobiDB-lite"/>
    </source>
</evidence>
<dbReference type="WBParaSite" id="SCUD_0000448501-mRNA-1">
    <property type="protein sequence ID" value="SCUD_0000448501-mRNA-1"/>
    <property type="gene ID" value="SCUD_0000448501"/>
</dbReference>
<dbReference type="STRING" id="6186.A0A183JP49"/>
<accession>A0A183JP49</accession>
<keyword evidence="3" id="KW-1185">Reference proteome</keyword>
<dbReference type="EMBL" id="UZAK01006009">
    <property type="protein sequence ID" value="VDO89201.1"/>
    <property type="molecule type" value="Genomic_DNA"/>
</dbReference>
<evidence type="ECO:0000313" key="3">
    <source>
        <dbReference type="Proteomes" id="UP000279833"/>
    </source>
</evidence>
<sequence length="142" mass="16530">MNADRHEKNEQELDGTRKEDPGQNKPMIKSIRIDRVKPDESILEPVDMPKDSYDSTQDYELGCKPEVTSGEAVATWFKCQNDDCSSLKEIVLTGDRLFYFANSTRYIDEGRFRCQVSLQLKEYNFKLIQYQDVIIKRQGMCC</sequence>
<proteinExistence type="predicted"/>
<feature type="compositionally biased region" description="Basic and acidic residues" evidence="1">
    <location>
        <begin position="1"/>
        <end position="22"/>
    </location>
</feature>
<organism evidence="4">
    <name type="scientific">Schistosoma curassoni</name>
    <dbReference type="NCBI Taxonomy" id="6186"/>
    <lineage>
        <taxon>Eukaryota</taxon>
        <taxon>Metazoa</taxon>
        <taxon>Spiralia</taxon>
        <taxon>Lophotrochozoa</taxon>
        <taxon>Platyhelminthes</taxon>
        <taxon>Trematoda</taxon>
        <taxon>Digenea</taxon>
        <taxon>Strigeidida</taxon>
        <taxon>Schistosomatoidea</taxon>
        <taxon>Schistosomatidae</taxon>
        <taxon>Schistosoma</taxon>
    </lineage>
</organism>
<protein>
    <submittedName>
        <fullName evidence="4">Ig-like domain-containing protein</fullName>
    </submittedName>
</protein>
<dbReference type="Proteomes" id="UP000279833">
    <property type="component" value="Unassembled WGS sequence"/>
</dbReference>
<gene>
    <name evidence="2" type="ORF">SCUD_LOCUS4482</name>
</gene>
<evidence type="ECO:0000313" key="2">
    <source>
        <dbReference type="EMBL" id="VDO89201.1"/>
    </source>
</evidence>
<feature type="region of interest" description="Disordered" evidence="1">
    <location>
        <begin position="1"/>
        <end position="29"/>
    </location>
</feature>